<dbReference type="SUPFAM" id="SSF56112">
    <property type="entry name" value="Protein kinase-like (PK-like)"/>
    <property type="match status" value="1"/>
</dbReference>
<evidence type="ECO:0000313" key="2">
    <source>
        <dbReference type="WBParaSite" id="ALUE_0000708201-mRNA-1"/>
    </source>
</evidence>
<name>A0A0M3HVQ4_ASCLU</name>
<dbReference type="Proteomes" id="UP000036681">
    <property type="component" value="Unplaced"/>
</dbReference>
<reference evidence="2" key="1">
    <citation type="submission" date="2017-02" db="UniProtKB">
        <authorList>
            <consortium name="WormBaseParasite"/>
        </authorList>
    </citation>
    <scope>IDENTIFICATION</scope>
</reference>
<dbReference type="AlphaFoldDB" id="A0A0M3HVQ4"/>
<proteinExistence type="predicted"/>
<dbReference type="Gene3D" id="3.30.200.20">
    <property type="entry name" value="Phosphorylase Kinase, domain 1"/>
    <property type="match status" value="1"/>
</dbReference>
<accession>A0A0M3HVQ4</accession>
<dbReference type="InterPro" id="IPR011009">
    <property type="entry name" value="Kinase-like_dom_sf"/>
</dbReference>
<sequence length="311" mass="35526">MSKLSLCSCRLVWGIVTLFGVDHDLTSPLIILRGKMAEWQKLHTIAVSLVHFLLFTIFARIGDVSGRYRISHKDKYELNDELGRGGFGTVYSGMRIKDKLPVANKYIKRCKVTIWQGKLLYVIQDSLSRSNPHRKNTSRIRSIFDRGIIGGQKLRHHSAATVFELRMPAARRKKDVRGIELEKRNEYEENSMEMTIQKTIRRTKRPPMDGRPSILTVGGPYASLFYNLLSAPTFRFKVRRIILDTDEQGDAAFSALNKGWVGATIFHHSPNRDRPLNIMFTHHHPPSSVAEEITSGRERARAARCMRIAAQ</sequence>
<evidence type="ECO:0000313" key="1">
    <source>
        <dbReference type="Proteomes" id="UP000036681"/>
    </source>
</evidence>
<protein>
    <submittedName>
        <fullName evidence="2">Protein kinase domain-containing protein</fullName>
    </submittedName>
</protein>
<dbReference type="WBParaSite" id="ALUE_0000708201-mRNA-1">
    <property type="protein sequence ID" value="ALUE_0000708201-mRNA-1"/>
    <property type="gene ID" value="ALUE_0000708201"/>
</dbReference>
<keyword evidence="1" id="KW-1185">Reference proteome</keyword>
<organism evidence="1 2">
    <name type="scientific">Ascaris lumbricoides</name>
    <name type="common">Giant roundworm</name>
    <dbReference type="NCBI Taxonomy" id="6252"/>
    <lineage>
        <taxon>Eukaryota</taxon>
        <taxon>Metazoa</taxon>
        <taxon>Ecdysozoa</taxon>
        <taxon>Nematoda</taxon>
        <taxon>Chromadorea</taxon>
        <taxon>Rhabditida</taxon>
        <taxon>Spirurina</taxon>
        <taxon>Ascaridomorpha</taxon>
        <taxon>Ascaridoidea</taxon>
        <taxon>Ascarididae</taxon>
        <taxon>Ascaris</taxon>
    </lineage>
</organism>